<proteinExistence type="predicted"/>
<name>A0ABN0IVZ7_9LEPT</name>
<gene>
    <name evidence="1" type="ORF">LEP1GSC035_1343</name>
</gene>
<comment type="caution">
    <text evidence="1">The sequence shown here is derived from an EMBL/GenBank/DDBJ whole genome shotgun (WGS) entry which is preliminary data.</text>
</comment>
<dbReference type="Proteomes" id="UP000012099">
    <property type="component" value="Unassembled WGS sequence"/>
</dbReference>
<organism evidence="1 2">
    <name type="scientific">Leptospira noguchii str. 2007001578</name>
    <dbReference type="NCBI Taxonomy" id="1049974"/>
    <lineage>
        <taxon>Bacteria</taxon>
        <taxon>Pseudomonadati</taxon>
        <taxon>Spirochaetota</taxon>
        <taxon>Spirochaetia</taxon>
        <taxon>Leptospirales</taxon>
        <taxon>Leptospiraceae</taxon>
        <taxon>Leptospira</taxon>
    </lineage>
</organism>
<accession>A0ABN0IVZ7</accession>
<evidence type="ECO:0000313" key="2">
    <source>
        <dbReference type="Proteomes" id="UP000012099"/>
    </source>
</evidence>
<dbReference type="EMBL" id="AHMH02000147">
    <property type="protein sequence ID" value="EMM98559.1"/>
    <property type="molecule type" value="Genomic_DNA"/>
</dbReference>
<reference evidence="1 2" key="1">
    <citation type="submission" date="2013-01" db="EMBL/GenBank/DDBJ databases">
        <authorList>
            <person name="Harkins D.M."/>
            <person name="Durkin A.S."/>
            <person name="Brinkac L.M."/>
            <person name="Haft D.H."/>
            <person name="Selengut J.D."/>
            <person name="Sanka R."/>
            <person name="DePew J."/>
            <person name="Purushe J."/>
            <person name="Whelen A.C."/>
            <person name="Vinetz J.M."/>
            <person name="Sutton G.G."/>
            <person name="Nierman W.C."/>
            <person name="Fouts D.E."/>
        </authorList>
    </citation>
    <scope>NUCLEOTIDE SEQUENCE [LARGE SCALE GENOMIC DNA]</scope>
    <source>
        <strain evidence="1 2">2007001578</strain>
    </source>
</reference>
<protein>
    <submittedName>
        <fullName evidence="1">Uncharacterized protein</fullName>
    </submittedName>
</protein>
<keyword evidence="2" id="KW-1185">Reference proteome</keyword>
<sequence>MHQLRDTPPPVHAFSFIAKIDSSKPNSNINEKLSNIVFYYFHSKVTPVIVNSLIYFSNIKIIENLIFL</sequence>
<evidence type="ECO:0000313" key="1">
    <source>
        <dbReference type="EMBL" id="EMM98559.1"/>
    </source>
</evidence>